<dbReference type="GO" id="GO:0031931">
    <property type="term" value="C:TORC1 complex"/>
    <property type="evidence" value="ECO:0007669"/>
    <property type="project" value="InterPro"/>
</dbReference>
<feature type="compositionally biased region" description="Polar residues" evidence="5">
    <location>
        <begin position="279"/>
        <end position="299"/>
    </location>
</feature>
<feature type="compositionally biased region" description="Polar residues" evidence="5">
    <location>
        <begin position="480"/>
        <end position="489"/>
    </location>
</feature>
<dbReference type="PROSITE" id="PS50082">
    <property type="entry name" value="WD_REPEATS_2"/>
    <property type="match status" value="3"/>
</dbReference>
<dbReference type="VEuPathDB" id="FungiDB:JI435_016230"/>
<dbReference type="InterPro" id="IPR037588">
    <property type="entry name" value="MLST8"/>
</dbReference>
<dbReference type="InterPro" id="IPR015943">
    <property type="entry name" value="WD40/YVTN_repeat-like_dom_sf"/>
</dbReference>
<dbReference type="Proteomes" id="UP000663193">
    <property type="component" value="Chromosome 6"/>
</dbReference>
<feature type="compositionally biased region" description="Polar residues" evidence="5">
    <location>
        <begin position="77"/>
        <end position="99"/>
    </location>
</feature>
<dbReference type="Pfam" id="PF00400">
    <property type="entry name" value="WD40"/>
    <property type="match status" value="3"/>
</dbReference>
<feature type="repeat" description="WD" evidence="4">
    <location>
        <begin position="1061"/>
        <end position="1096"/>
    </location>
</feature>
<feature type="compositionally biased region" description="Polar residues" evidence="5">
    <location>
        <begin position="161"/>
        <end position="186"/>
    </location>
</feature>
<feature type="region of interest" description="Disordered" evidence="5">
    <location>
        <begin position="477"/>
        <end position="497"/>
    </location>
</feature>
<dbReference type="OrthoDB" id="10248252at2759"/>
<dbReference type="GO" id="GO:0031932">
    <property type="term" value="C:TORC2 complex"/>
    <property type="evidence" value="ECO:0007669"/>
    <property type="project" value="InterPro"/>
</dbReference>
<evidence type="ECO:0000256" key="1">
    <source>
        <dbReference type="ARBA" id="ARBA00009890"/>
    </source>
</evidence>
<feature type="compositionally biased region" description="Low complexity" evidence="5">
    <location>
        <begin position="347"/>
        <end position="361"/>
    </location>
</feature>
<dbReference type="InterPro" id="IPR019775">
    <property type="entry name" value="WD40_repeat_CS"/>
</dbReference>
<dbReference type="SMART" id="SM00320">
    <property type="entry name" value="WD40"/>
    <property type="match status" value="6"/>
</dbReference>
<evidence type="ECO:0008006" key="8">
    <source>
        <dbReference type="Google" id="ProtNLM"/>
    </source>
</evidence>
<feature type="region of interest" description="Disordered" evidence="5">
    <location>
        <begin position="113"/>
        <end position="186"/>
    </location>
</feature>
<organism evidence="6 7">
    <name type="scientific">Phaeosphaeria nodorum (strain SN15 / ATCC MYA-4574 / FGSC 10173)</name>
    <name type="common">Glume blotch fungus</name>
    <name type="synonym">Parastagonospora nodorum</name>
    <dbReference type="NCBI Taxonomy" id="321614"/>
    <lineage>
        <taxon>Eukaryota</taxon>
        <taxon>Fungi</taxon>
        <taxon>Dikarya</taxon>
        <taxon>Ascomycota</taxon>
        <taxon>Pezizomycotina</taxon>
        <taxon>Dothideomycetes</taxon>
        <taxon>Pleosporomycetidae</taxon>
        <taxon>Pleosporales</taxon>
        <taxon>Pleosporineae</taxon>
        <taxon>Phaeosphaeriaceae</taxon>
        <taxon>Parastagonospora</taxon>
    </lineage>
</organism>
<accession>A0A7U2F111</accession>
<dbReference type="FunFam" id="2.130.10.10:FF:000969">
    <property type="entry name" value="WD repeat protein"/>
    <property type="match status" value="1"/>
</dbReference>
<feature type="compositionally biased region" description="Low complexity" evidence="5">
    <location>
        <begin position="234"/>
        <end position="248"/>
    </location>
</feature>
<feature type="region of interest" description="Disordered" evidence="5">
    <location>
        <begin position="24"/>
        <end position="99"/>
    </location>
</feature>
<evidence type="ECO:0000256" key="5">
    <source>
        <dbReference type="SAM" id="MobiDB-lite"/>
    </source>
</evidence>
<sequence length="1471" mass="161427">MLLGIWGKGIVDLTLDSDDEEERILSFPALPNPPRTTVPPPSSSRPSLDSTPKVPPAPPRVPVPATTLRNPPAYSSAPKQQNQSLTNPTSSGHMPNATGVTTSAILNAHVPLHTDTHDGSYEADAMDRPPKKRKTTTPGGQMHIHGPPAQNTHRQTHAIPATSNCPQPRPTPSRQADQGMSSNMTNKNPSVQYMNAALKSNGTTTSLLDKVEATGPRPVQIGRVSNVGSFDTPRSISSSANEAARRNSVQIPHNKAQASQHIEDNNVSAERGPRAQIASKLQAQPKLPSQTPLNRTPASRAQPPKSGDFSGAMAVEADSDSPMSDAVVSGGPAESRTTAKNIAAVQKPSSGSSGTSAPPKTGRAKNTSQLSEEEEHLLIFLKEVKKFSWKVITAEFQKHYPGRPYHTLQSKYTTKTNRRDRSQDPAVLKLPAQWAGEAAIDWASAYADNPGPRDHLPAADLHPAAPRPAPAREIIEHDYSSGTDSSTRQARPRRAPPINYDVRMRMRQQRFGTVQFGIDEDLARNSAEVDIPMRSASPSEERIVLPEAHVVINTPLDMDFDTNDAAIALIADNKGLRNAKSTKLPYLDSSQRTLLQNSPEDWEWEQSASRGWQGMLLHVDFSTVEVAHVERAVAKVSTFPQRRTHSTQRRQLRTMLKDVTDSKLQRLIHTLKQRLPARDSLGIASFLNDARGGRVAEAPQILRLGATRPPKSKKAVHTETTSSMLRERELGIGSRRGWQAASKPVTYQDKNKITDTLGPLATWTGASSDIHTVAWSRDGERFAAGAVAVTDVDSMQYNRPNNLLFGNLSDATIHELAGHTIERERTQSGANSSHAMFVSQDPNLYTTVTAVAFAESGKLMYSAGYDRSVCVWGLDPAYLQPYLATKFTQKAEVEMLVVNRKHAGILATAAKRTSGAAVKLVTLDEDEPWECGKINFNSAKAESRSDLRILPQALQFEPRYGNYLLAGFGANVREDDAFDTNGDLCLWDIESQVQIPIHGSGRNVFDITFNPNRRYMPLFAAGCVAGSNVNRGTRSVIRLYEERLSDRYSCPLEIECKALDMNDVVWSPQDEHLIAAGCTDGRVYVWDLRNSDSPLKVLSHGRSLMPLQDGLPHERTDTGVRFLSWGENSTRLYSGSSDGVVKAWDVTRSDDHTFVKDIVTFNSGIMAGAFSPDYSKLVLGEVNGSVNVLDVGRDDCEAKDMERLRYIPYEGVDCDYDSITGEVIDRPPKIESGVDEGNDLLTSQQLQLAPMGNLPVTQVVQGPNYAGPFDEGIDAPYLREQALEFQLSMVARPGPQCDIPMCRDNMVKMTCEEIGDSGRSVDRIPDELRRQWAAIDATTRIMPGKSKCTHCGRPARHSPANDDTEEAVLCERCSFECFRCHAVNPVAPATTTLICDSCAGVWEIGALGYECVEQPARTAVKLNVPSLRRFGRHVLEDMLDEQNTTHADDEMNALTDYYFSLAIDRPESPPL</sequence>
<feature type="repeat" description="WD" evidence="4">
    <location>
        <begin position="848"/>
        <end position="875"/>
    </location>
</feature>
<comment type="similarity">
    <text evidence="1">Belongs to the WD repeat LST8 family.</text>
</comment>
<dbReference type="PANTHER" id="PTHR19842">
    <property type="entry name" value="G BETA-LIKE PROTEIN GBL"/>
    <property type="match status" value="1"/>
</dbReference>
<dbReference type="PANTHER" id="PTHR19842:SF0">
    <property type="entry name" value="TARGET OF RAPAMYCIN COMPLEX SUBUNIT LST8"/>
    <property type="match status" value="1"/>
</dbReference>
<proteinExistence type="inferred from homology"/>
<feature type="compositionally biased region" description="Polar residues" evidence="5">
    <location>
        <begin position="256"/>
        <end position="268"/>
    </location>
</feature>
<dbReference type="GO" id="GO:0031929">
    <property type="term" value="P:TOR signaling"/>
    <property type="evidence" value="ECO:0007669"/>
    <property type="project" value="InterPro"/>
</dbReference>
<keyword evidence="7" id="KW-1185">Reference proteome</keyword>
<gene>
    <name evidence="6" type="ORF">JI435_016230</name>
</gene>
<dbReference type="Gene3D" id="2.130.10.10">
    <property type="entry name" value="YVTN repeat-like/Quinoprotein amine dehydrogenase"/>
    <property type="match status" value="1"/>
</dbReference>
<feature type="repeat" description="WD" evidence="4">
    <location>
        <begin position="1120"/>
        <end position="1146"/>
    </location>
</feature>
<dbReference type="InterPro" id="IPR001680">
    <property type="entry name" value="WD40_rpt"/>
</dbReference>
<name>A0A7U2F111_PHANO</name>
<feature type="region of interest" description="Disordered" evidence="5">
    <location>
        <begin position="213"/>
        <end position="370"/>
    </location>
</feature>
<keyword evidence="2 4" id="KW-0853">WD repeat</keyword>
<dbReference type="SUPFAM" id="SSF50978">
    <property type="entry name" value="WD40 repeat-like"/>
    <property type="match status" value="1"/>
</dbReference>
<dbReference type="PROSITE" id="PS00678">
    <property type="entry name" value="WD_REPEATS_1"/>
    <property type="match status" value="2"/>
</dbReference>
<evidence type="ECO:0000256" key="2">
    <source>
        <dbReference type="ARBA" id="ARBA00022574"/>
    </source>
</evidence>
<evidence type="ECO:0000313" key="6">
    <source>
        <dbReference type="EMBL" id="QRC96731.1"/>
    </source>
</evidence>
<reference evidence="7" key="1">
    <citation type="journal article" date="2021" name="BMC Genomics">
        <title>Chromosome-level genome assembly and manually-curated proteome of model necrotroph Parastagonospora nodorum Sn15 reveals a genome-wide trove of candidate effector homologs, and redundancy of virulence-related functions within an accessory chromosome.</title>
        <authorList>
            <person name="Bertazzoni S."/>
            <person name="Jones D.A.B."/>
            <person name="Phan H.T."/>
            <person name="Tan K.-C."/>
            <person name="Hane J.K."/>
        </authorList>
    </citation>
    <scope>NUCLEOTIDE SEQUENCE [LARGE SCALE GENOMIC DNA]</scope>
    <source>
        <strain evidence="7">SN15 / ATCC MYA-4574 / FGSC 10173)</strain>
    </source>
</reference>
<feature type="compositionally biased region" description="Pro residues" evidence="5">
    <location>
        <begin position="30"/>
        <end position="43"/>
    </location>
</feature>
<feature type="compositionally biased region" description="Basic and acidic residues" evidence="5">
    <location>
        <begin position="113"/>
        <end position="129"/>
    </location>
</feature>
<feature type="compositionally biased region" description="Pro residues" evidence="5">
    <location>
        <begin position="53"/>
        <end position="62"/>
    </location>
</feature>
<evidence type="ECO:0000256" key="3">
    <source>
        <dbReference type="ARBA" id="ARBA00022737"/>
    </source>
</evidence>
<dbReference type="InterPro" id="IPR036322">
    <property type="entry name" value="WD40_repeat_dom_sf"/>
</dbReference>
<evidence type="ECO:0000256" key="4">
    <source>
        <dbReference type="PROSITE-ProRule" id="PRU00221"/>
    </source>
</evidence>
<feature type="region of interest" description="Disordered" evidence="5">
    <location>
        <begin position="402"/>
        <end position="423"/>
    </location>
</feature>
<keyword evidence="3" id="KW-0677">Repeat</keyword>
<evidence type="ECO:0000313" key="7">
    <source>
        <dbReference type="Proteomes" id="UP000663193"/>
    </source>
</evidence>
<protein>
    <recommendedName>
        <fullName evidence="8">Myb-like domain-containing protein</fullName>
    </recommendedName>
</protein>
<dbReference type="EMBL" id="CP069028">
    <property type="protein sequence ID" value="QRC96731.1"/>
    <property type="molecule type" value="Genomic_DNA"/>
</dbReference>